<proteinExistence type="predicted"/>
<name>A0A8X6HCT3_TRICU</name>
<dbReference type="CDD" id="cd00033">
    <property type="entry name" value="CCP"/>
    <property type="match status" value="1"/>
</dbReference>
<dbReference type="PROSITE" id="PS50923">
    <property type="entry name" value="SUSHI"/>
    <property type="match status" value="1"/>
</dbReference>
<feature type="signal peptide" evidence="3">
    <location>
        <begin position="1"/>
        <end position="25"/>
    </location>
</feature>
<reference evidence="5" key="1">
    <citation type="submission" date="2020-07" db="EMBL/GenBank/DDBJ databases">
        <title>Multicomponent nature underlies the extraordinary mechanical properties of spider dragline silk.</title>
        <authorList>
            <person name="Kono N."/>
            <person name="Nakamura H."/>
            <person name="Mori M."/>
            <person name="Yoshida Y."/>
            <person name="Ohtoshi R."/>
            <person name="Malay A.D."/>
            <person name="Moran D.A.P."/>
            <person name="Tomita M."/>
            <person name="Numata K."/>
            <person name="Arakawa K."/>
        </authorList>
    </citation>
    <scope>NUCLEOTIDE SEQUENCE</scope>
</reference>
<evidence type="ECO:0000256" key="3">
    <source>
        <dbReference type="SAM" id="SignalP"/>
    </source>
</evidence>
<dbReference type="InterPro" id="IPR035976">
    <property type="entry name" value="Sushi/SCR/CCP_sf"/>
</dbReference>
<comment type="caution">
    <text evidence="5">The sequence shown here is derived from an EMBL/GenBank/DDBJ whole genome shotgun (WGS) entry which is preliminary data.</text>
</comment>
<dbReference type="AlphaFoldDB" id="A0A8X6HCT3"/>
<dbReference type="EMBL" id="BMAO01030993">
    <property type="protein sequence ID" value="GFQ71597.1"/>
    <property type="molecule type" value="Genomic_DNA"/>
</dbReference>
<protein>
    <recommendedName>
        <fullName evidence="4">Sushi domain-containing protein</fullName>
    </recommendedName>
</protein>
<feature type="domain" description="Sushi" evidence="4">
    <location>
        <begin position="124"/>
        <end position="190"/>
    </location>
</feature>
<feature type="chain" id="PRO_5036481355" description="Sushi domain-containing protein" evidence="3">
    <location>
        <begin position="26"/>
        <end position="207"/>
    </location>
</feature>
<keyword evidence="2" id="KW-0768">Sushi</keyword>
<dbReference type="Proteomes" id="UP000887116">
    <property type="component" value="Unassembled WGS sequence"/>
</dbReference>
<gene>
    <name evidence="5" type="primary">AVEN_240896_1</name>
    <name evidence="5" type="ORF">TNCT_194921</name>
</gene>
<sequence>MRSNATILILFILVAVNVSNERTSATKVEPEVVVIKPKVYAYVMSSDLDSIVEETENYSRIRRGLKACRYPKNSEDSEIVCKIYPSKVICNQTCMFGYKFKEGRTRIMKCNFDENIWRPTRTFESCQSYVDCNLTLGPGGSMKCFTNYMEHGPVCEVECKRYEDKLPVRKRSYECNEKGNWSPELPFCVSPSSAMYVDPTSDESLSI</sequence>
<evidence type="ECO:0000256" key="1">
    <source>
        <dbReference type="ARBA" id="ARBA00023157"/>
    </source>
</evidence>
<evidence type="ECO:0000313" key="5">
    <source>
        <dbReference type="EMBL" id="GFQ71597.1"/>
    </source>
</evidence>
<keyword evidence="3" id="KW-0732">Signal</keyword>
<evidence type="ECO:0000256" key="2">
    <source>
        <dbReference type="PROSITE-ProRule" id="PRU00302"/>
    </source>
</evidence>
<keyword evidence="1" id="KW-1015">Disulfide bond</keyword>
<keyword evidence="6" id="KW-1185">Reference proteome</keyword>
<evidence type="ECO:0000313" key="6">
    <source>
        <dbReference type="Proteomes" id="UP000887116"/>
    </source>
</evidence>
<accession>A0A8X6HCT3</accession>
<dbReference type="SUPFAM" id="SSF57535">
    <property type="entry name" value="Complement control module/SCR domain"/>
    <property type="match status" value="1"/>
</dbReference>
<comment type="caution">
    <text evidence="2">Lacks conserved residue(s) required for the propagation of feature annotation.</text>
</comment>
<organism evidence="5 6">
    <name type="scientific">Trichonephila clavata</name>
    <name type="common">Joro spider</name>
    <name type="synonym">Nephila clavata</name>
    <dbReference type="NCBI Taxonomy" id="2740835"/>
    <lineage>
        <taxon>Eukaryota</taxon>
        <taxon>Metazoa</taxon>
        <taxon>Ecdysozoa</taxon>
        <taxon>Arthropoda</taxon>
        <taxon>Chelicerata</taxon>
        <taxon>Arachnida</taxon>
        <taxon>Araneae</taxon>
        <taxon>Araneomorphae</taxon>
        <taxon>Entelegynae</taxon>
        <taxon>Araneoidea</taxon>
        <taxon>Nephilidae</taxon>
        <taxon>Trichonephila</taxon>
    </lineage>
</organism>
<evidence type="ECO:0000259" key="4">
    <source>
        <dbReference type="PROSITE" id="PS50923"/>
    </source>
</evidence>
<dbReference type="InterPro" id="IPR000436">
    <property type="entry name" value="Sushi_SCR_CCP_dom"/>
</dbReference>
<dbReference type="OrthoDB" id="6417737at2759"/>